<protein>
    <submittedName>
        <fullName evidence="3">Uncharacterized protein</fullName>
    </submittedName>
</protein>
<organism evidence="2 3">
    <name type="scientific">Acrobeloides nanus</name>
    <dbReference type="NCBI Taxonomy" id="290746"/>
    <lineage>
        <taxon>Eukaryota</taxon>
        <taxon>Metazoa</taxon>
        <taxon>Ecdysozoa</taxon>
        <taxon>Nematoda</taxon>
        <taxon>Chromadorea</taxon>
        <taxon>Rhabditida</taxon>
        <taxon>Tylenchina</taxon>
        <taxon>Cephalobomorpha</taxon>
        <taxon>Cephaloboidea</taxon>
        <taxon>Cephalobidae</taxon>
        <taxon>Acrobeloides</taxon>
    </lineage>
</organism>
<keyword evidence="2" id="KW-1185">Reference proteome</keyword>
<evidence type="ECO:0000256" key="1">
    <source>
        <dbReference type="SAM" id="Phobius"/>
    </source>
</evidence>
<name>A0A914CVY0_9BILA</name>
<evidence type="ECO:0000313" key="3">
    <source>
        <dbReference type="WBParaSite" id="ACRNAN_scaffold14724.g23721.t1"/>
    </source>
</evidence>
<sequence>MNAFCMLLYASVYFLWLPIMALIKHYCLLDMLRICRRIAIRWRALIVSHLTARACDNSHGEAVQSKA</sequence>
<evidence type="ECO:0000313" key="2">
    <source>
        <dbReference type="Proteomes" id="UP000887540"/>
    </source>
</evidence>
<reference evidence="3" key="1">
    <citation type="submission" date="2022-11" db="UniProtKB">
        <authorList>
            <consortium name="WormBaseParasite"/>
        </authorList>
    </citation>
    <scope>IDENTIFICATION</scope>
</reference>
<keyword evidence="1" id="KW-0812">Transmembrane</keyword>
<keyword evidence="1" id="KW-1133">Transmembrane helix</keyword>
<accession>A0A914CVY0</accession>
<dbReference type="WBParaSite" id="ACRNAN_scaffold14724.g23721.t1">
    <property type="protein sequence ID" value="ACRNAN_scaffold14724.g23721.t1"/>
    <property type="gene ID" value="ACRNAN_scaffold14724.g23721"/>
</dbReference>
<feature type="transmembrane region" description="Helical" evidence="1">
    <location>
        <begin position="6"/>
        <end position="27"/>
    </location>
</feature>
<dbReference type="Proteomes" id="UP000887540">
    <property type="component" value="Unplaced"/>
</dbReference>
<keyword evidence="1" id="KW-0472">Membrane</keyword>
<proteinExistence type="predicted"/>
<dbReference type="AlphaFoldDB" id="A0A914CVY0"/>